<dbReference type="Pfam" id="PF00883">
    <property type="entry name" value="Peptidase_M17"/>
    <property type="match status" value="1"/>
</dbReference>
<evidence type="ECO:0000256" key="5">
    <source>
        <dbReference type="ARBA" id="ARBA00023211"/>
    </source>
</evidence>
<dbReference type="SUPFAM" id="SSF53187">
    <property type="entry name" value="Zn-dependent exopeptidases"/>
    <property type="match status" value="1"/>
</dbReference>
<gene>
    <name evidence="7" type="ORF">GCM10011415_16590</name>
</gene>
<sequence length="459" mass="47602">MSFRFAEPDADTLPLHVVESDGVEGFLDAHPEARAWVEAAGFTGAIGDALLIPGTAGTPVAAIAGYGTAATRRRTRFALAAAVARLGRHSYRIASGLPESAAEEEALGWLLSGYAFTRYAGTTPVVAGLVAPEGIDAARIEVLAVSEALTRDLINTPASDMGPADLEAAARELAQTYSASIEVTTGETLEAEFPMIHAVGRASPRAPRLIDLRWGEAGPTLTLVGKGVCFDTGGLNLKPGSSMGLMKKDMGGAANVLGLARSIMALGLPLRLRVLIPAVENSVSGNAFRPQDILTSRKGLTVEINNTDAEGRLVLADALALADEETPDLIISMATLTGAARVAVGPDLAPFYCDDDGMAAALQAAGSAQADPLWRLPFWDPYEAKIEPGIADLDNAPAGGMAGSITAALFLRRFVTDTPNYVHFDIYGWNPSPAPARTKGGAAQGPRAILAALPGALGL</sequence>
<dbReference type="InterPro" id="IPR043472">
    <property type="entry name" value="Macro_dom-like"/>
</dbReference>
<evidence type="ECO:0000313" key="7">
    <source>
        <dbReference type="EMBL" id="GGG69789.1"/>
    </source>
</evidence>
<feature type="domain" description="Cytosol aminopeptidase" evidence="6">
    <location>
        <begin position="306"/>
        <end position="313"/>
    </location>
</feature>
<evidence type="ECO:0000256" key="1">
    <source>
        <dbReference type="ARBA" id="ARBA00009528"/>
    </source>
</evidence>
<dbReference type="PRINTS" id="PR00481">
    <property type="entry name" value="LAMNOPPTDASE"/>
</dbReference>
<evidence type="ECO:0000256" key="4">
    <source>
        <dbReference type="ARBA" id="ARBA00022801"/>
    </source>
</evidence>
<comment type="similarity">
    <text evidence="1">Belongs to the peptidase M17 family.</text>
</comment>
<dbReference type="GO" id="GO:0070006">
    <property type="term" value="F:metalloaminopeptidase activity"/>
    <property type="evidence" value="ECO:0007669"/>
    <property type="project" value="InterPro"/>
</dbReference>
<organism evidence="7 8">
    <name type="scientific">Salipiger pallidus</name>
    <dbReference type="NCBI Taxonomy" id="1775170"/>
    <lineage>
        <taxon>Bacteria</taxon>
        <taxon>Pseudomonadati</taxon>
        <taxon>Pseudomonadota</taxon>
        <taxon>Alphaproteobacteria</taxon>
        <taxon>Rhodobacterales</taxon>
        <taxon>Roseobacteraceae</taxon>
        <taxon>Salipiger</taxon>
    </lineage>
</organism>
<reference evidence="7" key="2">
    <citation type="submission" date="2020-09" db="EMBL/GenBank/DDBJ databases">
        <authorList>
            <person name="Sun Q."/>
            <person name="Zhou Y."/>
        </authorList>
    </citation>
    <scope>NUCLEOTIDE SEQUENCE</scope>
    <source>
        <strain evidence="7">CGMCC 1.15762</strain>
    </source>
</reference>
<evidence type="ECO:0000256" key="2">
    <source>
        <dbReference type="ARBA" id="ARBA00022438"/>
    </source>
</evidence>
<proteinExistence type="inferred from homology"/>
<keyword evidence="4" id="KW-0378">Hydrolase</keyword>
<dbReference type="SUPFAM" id="SSF52949">
    <property type="entry name" value="Macro domain-like"/>
    <property type="match status" value="1"/>
</dbReference>
<dbReference type="InterPro" id="IPR011356">
    <property type="entry name" value="Leucine_aapep/pepB"/>
</dbReference>
<evidence type="ECO:0000313" key="8">
    <source>
        <dbReference type="Proteomes" id="UP000617145"/>
    </source>
</evidence>
<dbReference type="RefSeq" id="WP_188789762.1">
    <property type="nucleotide sequence ID" value="NZ_BMJV01000003.1"/>
</dbReference>
<dbReference type="PROSITE" id="PS00631">
    <property type="entry name" value="CYTOSOL_AP"/>
    <property type="match status" value="1"/>
</dbReference>
<accession>A0A8J2ZJ91</accession>
<comment type="caution">
    <text evidence="7">The sequence shown here is derived from an EMBL/GenBank/DDBJ whole genome shotgun (WGS) entry which is preliminary data.</text>
</comment>
<dbReference type="GO" id="GO:0006508">
    <property type="term" value="P:proteolysis"/>
    <property type="evidence" value="ECO:0007669"/>
    <property type="project" value="UniProtKB-KW"/>
</dbReference>
<keyword evidence="5" id="KW-0464">Manganese</keyword>
<keyword evidence="8" id="KW-1185">Reference proteome</keyword>
<dbReference type="Pfam" id="PF21337">
    <property type="entry name" value="Peptidase_M17_N_1"/>
    <property type="match status" value="1"/>
</dbReference>
<dbReference type="Gene3D" id="3.40.630.10">
    <property type="entry name" value="Zn peptidases"/>
    <property type="match status" value="1"/>
</dbReference>
<dbReference type="Proteomes" id="UP000617145">
    <property type="component" value="Unassembled WGS sequence"/>
</dbReference>
<evidence type="ECO:0000259" key="6">
    <source>
        <dbReference type="PROSITE" id="PS00631"/>
    </source>
</evidence>
<dbReference type="GO" id="GO:0030145">
    <property type="term" value="F:manganese ion binding"/>
    <property type="evidence" value="ECO:0007669"/>
    <property type="project" value="InterPro"/>
</dbReference>
<dbReference type="AlphaFoldDB" id="A0A8J2ZJ91"/>
<evidence type="ECO:0000256" key="3">
    <source>
        <dbReference type="ARBA" id="ARBA00022670"/>
    </source>
</evidence>
<keyword evidence="2 7" id="KW-0031">Aminopeptidase</keyword>
<dbReference type="PANTHER" id="PTHR11963:SF20">
    <property type="entry name" value="PEPTIDASE B"/>
    <property type="match status" value="1"/>
</dbReference>
<dbReference type="InterPro" id="IPR048816">
    <property type="entry name" value="Peptidase_M17_N_1"/>
</dbReference>
<dbReference type="PANTHER" id="PTHR11963">
    <property type="entry name" value="LEUCINE AMINOPEPTIDASE-RELATED"/>
    <property type="match status" value="1"/>
</dbReference>
<keyword evidence="3" id="KW-0645">Protease</keyword>
<dbReference type="InterPro" id="IPR000819">
    <property type="entry name" value="Peptidase_M17_C"/>
</dbReference>
<name>A0A8J2ZJ91_9RHOB</name>
<reference evidence="7" key="1">
    <citation type="journal article" date="2014" name="Int. J. Syst. Evol. Microbiol.">
        <title>Complete genome sequence of Corynebacterium casei LMG S-19264T (=DSM 44701T), isolated from a smear-ripened cheese.</title>
        <authorList>
            <consortium name="US DOE Joint Genome Institute (JGI-PGF)"/>
            <person name="Walter F."/>
            <person name="Albersmeier A."/>
            <person name="Kalinowski J."/>
            <person name="Ruckert C."/>
        </authorList>
    </citation>
    <scope>NUCLEOTIDE SEQUENCE</scope>
    <source>
        <strain evidence="7">CGMCC 1.15762</strain>
    </source>
</reference>
<dbReference type="GO" id="GO:0005737">
    <property type="term" value="C:cytoplasm"/>
    <property type="evidence" value="ECO:0007669"/>
    <property type="project" value="InterPro"/>
</dbReference>
<dbReference type="Gene3D" id="3.40.220.10">
    <property type="entry name" value="Leucine Aminopeptidase, subunit E, domain 1"/>
    <property type="match status" value="1"/>
</dbReference>
<protein>
    <submittedName>
        <fullName evidence="7">Leucyl aminopeptidase</fullName>
    </submittedName>
</protein>
<dbReference type="CDD" id="cd00433">
    <property type="entry name" value="Peptidase_M17"/>
    <property type="match status" value="1"/>
</dbReference>
<dbReference type="EMBL" id="BMJV01000003">
    <property type="protein sequence ID" value="GGG69789.1"/>
    <property type="molecule type" value="Genomic_DNA"/>
</dbReference>